<dbReference type="InterPro" id="IPR012902">
    <property type="entry name" value="N_methyl_site"/>
</dbReference>
<dbReference type="Gene3D" id="3.30.700.10">
    <property type="entry name" value="Glycoprotein, Type 4 Pilin"/>
    <property type="match status" value="1"/>
</dbReference>
<dbReference type="EMBL" id="AP025739">
    <property type="protein sequence ID" value="BDI28586.1"/>
    <property type="molecule type" value="Genomic_DNA"/>
</dbReference>
<proteinExistence type="predicted"/>
<gene>
    <name evidence="1" type="ORF">CCAX7_006370</name>
</gene>
<name>A0A402D3E4_9BACT</name>
<dbReference type="SUPFAM" id="SSF54523">
    <property type="entry name" value="Pili subunits"/>
    <property type="match status" value="1"/>
</dbReference>
<dbReference type="InterPro" id="IPR011453">
    <property type="entry name" value="DUF1559"/>
</dbReference>
<dbReference type="AlphaFoldDB" id="A0A402D3E4"/>
<dbReference type="InterPro" id="IPR045584">
    <property type="entry name" value="Pilin-like"/>
</dbReference>
<keyword evidence="2" id="KW-1185">Reference proteome</keyword>
<dbReference type="RefSeq" id="WP_125206256.1">
    <property type="nucleotide sequence ID" value="NZ_AP025739.1"/>
</dbReference>
<dbReference type="PROSITE" id="PS00409">
    <property type="entry name" value="PROKAR_NTER_METHYL"/>
    <property type="match status" value="1"/>
</dbReference>
<evidence type="ECO:0000313" key="1">
    <source>
        <dbReference type="EMBL" id="BDI28586.1"/>
    </source>
</evidence>
<protein>
    <submittedName>
        <fullName evidence="1">Uncharacterized protein</fullName>
    </submittedName>
</protein>
<dbReference type="NCBIfam" id="TIGR02532">
    <property type="entry name" value="IV_pilin_GFxxxE"/>
    <property type="match status" value="1"/>
</dbReference>
<dbReference type="PANTHER" id="PTHR30093">
    <property type="entry name" value="GENERAL SECRETION PATHWAY PROTEIN G"/>
    <property type="match status" value="1"/>
</dbReference>
<organism evidence="1 2">
    <name type="scientific">Capsulimonas corticalis</name>
    <dbReference type="NCBI Taxonomy" id="2219043"/>
    <lineage>
        <taxon>Bacteria</taxon>
        <taxon>Bacillati</taxon>
        <taxon>Armatimonadota</taxon>
        <taxon>Armatimonadia</taxon>
        <taxon>Capsulimonadales</taxon>
        <taxon>Capsulimonadaceae</taxon>
        <taxon>Capsulimonas</taxon>
    </lineage>
</organism>
<dbReference type="Pfam" id="PF07963">
    <property type="entry name" value="N_methyl"/>
    <property type="match status" value="1"/>
</dbReference>
<evidence type="ECO:0000313" key="2">
    <source>
        <dbReference type="Proteomes" id="UP000287394"/>
    </source>
</evidence>
<dbReference type="Pfam" id="PF07596">
    <property type="entry name" value="SBP_bac_10"/>
    <property type="match status" value="1"/>
</dbReference>
<accession>A0A402D3E4</accession>
<dbReference type="KEGG" id="ccot:CCAX7_006370"/>
<sequence length="273" mass="28620">MKRGFTLIELLVVIAIIAILAAILFPVFAQAREKARQISCASNEKQLALGILQYVQDYDENYPFGNESGHVWSTTPACKWDLNIAPYLKSLQVFYCPDDSMTGNAYPDWQGLGMSYGVNGLITPHWGSPTTVSVAGPMGYANENWGGNSQTPGGGGLSLAAVSQPAASILLAEQFSADIHKASPTDINATGAGDWGVFGTGTDRGSGYGNIPDGAAAAAAYPNGPNGGVSAHHAGDTLTNFAFCDGHVKAMRPTATNPNGAAHPELNMWDATR</sequence>
<reference evidence="1 2" key="1">
    <citation type="journal article" date="2019" name="Int. J. Syst. Evol. Microbiol.">
        <title>Capsulimonas corticalis gen. nov., sp. nov., an aerobic capsulated bacterium, of a novel bacterial order, Capsulimonadales ord. nov., of the class Armatimonadia of the phylum Armatimonadetes.</title>
        <authorList>
            <person name="Li J."/>
            <person name="Kudo C."/>
            <person name="Tonouchi A."/>
        </authorList>
    </citation>
    <scope>NUCLEOTIDE SEQUENCE [LARGE SCALE GENOMIC DNA]</scope>
    <source>
        <strain evidence="1 2">AX-7</strain>
    </source>
</reference>
<dbReference type="Proteomes" id="UP000287394">
    <property type="component" value="Chromosome"/>
</dbReference>